<gene>
    <name evidence="2" type="ORF">J1605_008386</name>
</gene>
<accession>A0AB34H030</accession>
<dbReference type="AlphaFoldDB" id="A0AB34H030"/>
<feature type="compositionally biased region" description="Polar residues" evidence="1">
    <location>
        <begin position="1"/>
        <end position="13"/>
    </location>
</feature>
<feature type="region of interest" description="Disordered" evidence="1">
    <location>
        <begin position="1"/>
        <end position="27"/>
    </location>
</feature>
<keyword evidence="3" id="KW-1185">Reference proteome</keyword>
<dbReference type="EMBL" id="JAIQCJ010002067">
    <property type="protein sequence ID" value="KAJ8784235.1"/>
    <property type="molecule type" value="Genomic_DNA"/>
</dbReference>
<comment type="caution">
    <text evidence="2">The sequence shown here is derived from an EMBL/GenBank/DDBJ whole genome shotgun (WGS) entry which is preliminary data.</text>
</comment>
<evidence type="ECO:0000256" key="1">
    <source>
        <dbReference type="SAM" id="MobiDB-lite"/>
    </source>
</evidence>
<organism evidence="2 3">
    <name type="scientific">Eschrichtius robustus</name>
    <name type="common">California gray whale</name>
    <name type="synonym">Eschrichtius gibbosus</name>
    <dbReference type="NCBI Taxonomy" id="9764"/>
    <lineage>
        <taxon>Eukaryota</taxon>
        <taxon>Metazoa</taxon>
        <taxon>Chordata</taxon>
        <taxon>Craniata</taxon>
        <taxon>Vertebrata</taxon>
        <taxon>Euteleostomi</taxon>
        <taxon>Mammalia</taxon>
        <taxon>Eutheria</taxon>
        <taxon>Laurasiatheria</taxon>
        <taxon>Artiodactyla</taxon>
        <taxon>Whippomorpha</taxon>
        <taxon>Cetacea</taxon>
        <taxon>Mysticeti</taxon>
        <taxon>Eschrichtiidae</taxon>
        <taxon>Eschrichtius</taxon>
    </lineage>
</organism>
<dbReference type="Proteomes" id="UP001159641">
    <property type="component" value="Unassembled WGS sequence"/>
</dbReference>
<protein>
    <submittedName>
        <fullName evidence="2">Uncharacterized protein</fullName>
    </submittedName>
</protein>
<reference evidence="2 3" key="1">
    <citation type="submission" date="2022-11" db="EMBL/GenBank/DDBJ databases">
        <title>Whole genome sequence of Eschrichtius robustus ER-17-0199.</title>
        <authorList>
            <person name="Bruniche-Olsen A."/>
            <person name="Black A.N."/>
            <person name="Fields C.J."/>
            <person name="Walden K."/>
            <person name="Dewoody J.A."/>
        </authorList>
    </citation>
    <scope>NUCLEOTIDE SEQUENCE [LARGE SCALE GENOMIC DNA]</scope>
    <source>
        <strain evidence="2">ER-17-0199</strain>
        <tissue evidence="2">Blubber</tissue>
    </source>
</reference>
<sequence length="242" mass="25481">MGNAGSMDSQQTDFRAHNVPLKLPMPEPGELEERFAIVLVSARRWPGAGPRGPDQAVQLTPAPSPSPGAGSEPPVPRGRLPPRPLWPPPPPLRPPPSPPRSAFSASRDGAGGSGLAAWPVGPEPIVWRERHLAARVPGRCGVGVKGRWRGPGRRGRGAAEAFCLRKKNSRKPRVLEGVQRAPSPGLAGCGADGPMWPARGAALCCAVREGELGGGRRGLAEGSSPKREREGNPRAAVRHPRP</sequence>
<proteinExistence type="predicted"/>
<feature type="region of interest" description="Disordered" evidence="1">
    <location>
        <begin position="45"/>
        <end position="120"/>
    </location>
</feature>
<feature type="compositionally biased region" description="Pro residues" evidence="1">
    <location>
        <begin position="73"/>
        <end position="99"/>
    </location>
</feature>
<feature type="region of interest" description="Disordered" evidence="1">
    <location>
        <begin position="213"/>
        <end position="242"/>
    </location>
</feature>
<evidence type="ECO:0000313" key="2">
    <source>
        <dbReference type="EMBL" id="KAJ8784235.1"/>
    </source>
</evidence>
<name>A0AB34H030_ESCRO</name>
<evidence type="ECO:0000313" key="3">
    <source>
        <dbReference type="Proteomes" id="UP001159641"/>
    </source>
</evidence>